<dbReference type="Pfam" id="PF00067">
    <property type="entry name" value="p450"/>
    <property type="match status" value="1"/>
</dbReference>
<feature type="binding site" description="axial binding residue" evidence="8">
    <location>
        <position position="394"/>
    </location>
    <ligand>
        <name>heme</name>
        <dbReference type="ChEBI" id="CHEBI:30413"/>
    </ligand>
    <ligandPart>
        <name>Fe</name>
        <dbReference type="ChEBI" id="CHEBI:18248"/>
    </ligandPart>
</feature>
<keyword evidence="8" id="KW-0349">Heme</keyword>
<comment type="subcellular location">
    <subcellularLocation>
        <location evidence="2">Endoplasmic reticulum membrane</location>
        <topology evidence="2">Single-pass membrane protein</topology>
    </subcellularLocation>
</comment>
<evidence type="ECO:0000256" key="8">
    <source>
        <dbReference type="PIRSR" id="PIRSR602403-1"/>
    </source>
</evidence>
<dbReference type="GO" id="GO:0016705">
    <property type="term" value="F:oxidoreductase activity, acting on paired donors, with incorporation or reduction of molecular oxygen"/>
    <property type="evidence" value="ECO:0007669"/>
    <property type="project" value="InterPro"/>
</dbReference>
<proteinExistence type="inferred from homology"/>
<keyword evidence="4" id="KW-0443">Lipid metabolism</keyword>
<dbReference type="AlphaFoldDB" id="A0A5N6U0Y3"/>
<evidence type="ECO:0000256" key="1">
    <source>
        <dbReference type="ARBA" id="ARBA00001971"/>
    </source>
</evidence>
<dbReference type="SUPFAM" id="SSF48264">
    <property type="entry name" value="Cytochrome P450"/>
    <property type="match status" value="1"/>
</dbReference>
<keyword evidence="6" id="KW-0560">Oxidoreductase</keyword>
<keyword evidence="10" id="KW-1185">Reference proteome</keyword>
<comment type="cofactor">
    <cofactor evidence="1 8">
        <name>heme</name>
        <dbReference type="ChEBI" id="CHEBI:30413"/>
    </cofactor>
</comment>
<protein>
    <submittedName>
        <fullName evidence="9">Cytochrome P450</fullName>
    </submittedName>
</protein>
<dbReference type="PRINTS" id="PR00465">
    <property type="entry name" value="EP450IV"/>
</dbReference>
<dbReference type="Proteomes" id="UP000325780">
    <property type="component" value="Unassembled WGS sequence"/>
</dbReference>
<sequence>MEVVGDALVFLRTLKTKYGLGAVSVRVFGYTHNIILDPTLAKRAFEHPPASFDPTSITWTILHRVFGAPAASQHQYISVFRRMCALLTKYFLKRQYAAEIIARTATNMAEILPQLIQVPGHGDCANTATQLPPLVRRSFSRATLQALTGKTFLDAHPTLLDDLWTLDESFAELALGVPSWLPIPKLRRASAARTRLTHALEHFITLEQDAQDPTASDAIRSLNELWRSENIPIPARTAILTSIFWAMQPNSTNAAFWMLLRILSTDNLAERIRSETAPFIHPTPTSTSSININISTNTHDLPNSCPLLRACFHETLRLHHGPWSTRRTRSAITLHTDKETYLIPCNEYIHVPHGLEYTSETHFQDAKTFNPDRFLRPEARTESLHFFGAGSSMCKGYAYAEASILVFVACALHTWDIKPAHGQWKLPRAKSTGGVERAVEDVDVSVTVRRL</sequence>
<evidence type="ECO:0000256" key="7">
    <source>
        <dbReference type="ARBA" id="ARBA00023004"/>
    </source>
</evidence>
<dbReference type="GO" id="GO:0005789">
    <property type="term" value="C:endoplasmic reticulum membrane"/>
    <property type="evidence" value="ECO:0007669"/>
    <property type="project" value="UniProtKB-SubCell"/>
</dbReference>
<evidence type="ECO:0000313" key="9">
    <source>
        <dbReference type="EMBL" id="KAE8152242.1"/>
    </source>
</evidence>
<dbReference type="GO" id="GO:0004497">
    <property type="term" value="F:monooxygenase activity"/>
    <property type="evidence" value="ECO:0007669"/>
    <property type="project" value="InterPro"/>
</dbReference>
<dbReference type="Gene3D" id="1.10.630.10">
    <property type="entry name" value="Cytochrome P450"/>
    <property type="match status" value="1"/>
</dbReference>
<organism evidence="9 10">
    <name type="scientific">Aspergillus avenaceus</name>
    <dbReference type="NCBI Taxonomy" id="36643"/>
    <lineage>
        <taxon>Eukaryota</taxon>
        <taxon>Fungi</taxon>
        <taxon>Dikarya</taxon>
        <taxon>Ascomycota</taxon>
        <taxon>Pezizomycotina</taxon>
        <taxon>Eurotiomycetes</taxon>
        <taxon>Eurotiomycetidae</taxon>
        <taxon>Eurotiales</taxon>
        <taxon>Aspergillaceae</taxon>
        <taxon>Aspergillus</taxon>
        <taxon>Aspergillus subgen. Circumdati</taxon>
    </lineage>
</organism>
<comment type="similarity">
    <text evidence="3">Belongs to the cytochrome P450 family.</text>
</comment>
<keyword evidence="4" id="KW-0444">Lipid biosynthesis</keyword>
<dbReference type="EMBL" id="ML742056">
    <property type="protein sequence ID" value="KAE8152242.1"/>
    <property type="molecule type" value="Genomic_DNA"/>
</dbReference>
<evidence type="ECO:0000313" key="10">
    <source>
        <dbReference type="Proteomes" id="UP000325780"/>
    </source>
</evidence>
<dbReference type="InterPro" id="IPR002403">
    <property type="entry name" value="Cyt_P450_E_grp-IV"/>
</dbReference>
<evidence type="ECO:0000256" key="5">
    <source>
        <dbReference type="ARBA" id="ARBA00022723"/>
    </source>
</evidence>
<name>A0A5N6U0Y3_ASPAV</name>
<dbReference type="GO" id="GO:0020037">
    <property type="term" value="F:heme binding"/>
    <property type="evidence" value="ECO:0007669"/>
    <property type="project" value="InterPro"/>
</dbReference>
<reference evidence="9 10" key="1">
    <citation type="submission" date="2019-04" db="EMBL/GenBank/DDBJ databases">
        <title>Friends and foes A comparative genomics study of 23 Aspergillus species from section Flavi.</title>
        <authorList>
            <consortium name="DOE Joint Genome Institute"/>
            <person name="Kjaerbolling I."/>
            <person name="Vesth T."/>
            <person name="Frisvad J.C."/>
            <person name="Nybo J.L."/>
            <person name="Theobald S."/>
            <person name="Kildgaard S."/>
            <person name="Isbrandt T."/>
            <person name="Kuo A."/>
            <person name="Sato A."/>
            <person name="Lyhne E.K."/>
            <person name="Kogle M.E."/>
            <person name="Wiebenga A."/>
            <person name="Kun R.S."/>
            <person name="Lubbers R.J."/>
            <person name="Makela M.R."/>
            <person name="Barry K."/>
            <person name="Chovatia M."/>
            <person name="Clum A."/>
            <person name="Daum C."/>
            <person name="Haridas S."/>
            <person name="He G."/>
            <person name="LaButti K."/>
            <person name="Lipzen A."/>
            <person name="Mondo S."/>
            <person name="Riley R."/>
            <person name="Salamov A."/>
            <person name="Simmons B.A."/>
            <person name="Magnuson J.K."/>
            <person name="Henrissat B."/>
            <person name="Mortensen U.H."/>
            <person name="Larsen T.O."/>
            <person name="Devries R.P."/>
            <person name="Grigoriev I.V."/>
            <person name="Machida M."/>
            <person name="Baker S.E."/>
            <person name="Andersen M.R."/>
        </authorList>
    </citation>
    <scope>NUCLEOTIDE SEQUENCE [LARGE SCALE GENOMIC DNA]</scope>
    <source>
        <strain evidence="9 10">IBT 18842</strain>
    </source>
</reference>
<gene>
    <name evidence="9" type="ORF">BDV25DRAFT_138057</name>
</gene>
<dbReference type="PANTHER" id="PTHR24306">
    <property type="match status" value="1"/>
</dbReference>
<accession>A0A5N6U0Y3</accession>
<evidence type="ECO:0000256" key="4">
    <source>
        <dbReference type="ARBA" id="ARBA00022516"/>
    </source>
</evidence>
<dbReference type="OrthoDB" id="1470350at2759"/>
<evidence type="ECO:0000256" key="2">
    <source>
        <dbReference type="ARBA" id="ARBA00004389"/>
    </source>
</evidence>
<keyword evidence="5 8" id="KW-0479">Metal-binding</keyword>
<dbReference type="InterPro" id="IPR001128">
    <property type="entry name" value="Cyt_P450"/>
</dbReference>
<keyword evidence="7 8" id="KW-0408">Iron</keyword>
<dbReference type="GO" id="GO:0005506">
    <property type="term" value="F:iron ion binding"/>
    <property type="evidence" value="ECO:0007669"/>
    <property type="project" value="InterPro"/>
</dbReference>
<dbReference type="PANTHER" id="PTHR24306:SF7">
    <property type="entry name" value="AHBB"/>
    <property type="match status" value="1"/>
</dbReference>
<dbReference type="InterPro" id="IPR036396">
    <property type="entry name" value="Cyt_P450_sf"/>
</dbReference>
<evidence type="ECO:0000256" key="6">
    <source>
        <dbReference type="ARBA" id="ARBA00023002"/>
    </source>
</evidence>
<evidence type="ECO:0000256" key="3">
    <source>
        <dbReference type="ARBA" id="ARBA00010617"/>
    </source>
</evidence>